<dbReference type="InterPro" id="IPR010640">
    <property type="entry name" value="Low_temperature_requirement_A"/>
</dbReference>
<feature type="transmembrane region" description="Helical" evidence="2">
    <location>
        <begin position="284"/>
        <end position="306"/>
    </location>
</feature>
<keyword evidence="2" id="KW-1133">Transmembrane helix</keyword>
<comment type="caution">
    <text evidence="3">The sequence shown here is derived from an EMBL/GenBank/DDBJ whole genome shotgun (WGS) entry which is preliminary data.</text>
</comment>
<evidence type="ECO:0000256" key="2">
    <source>
        <dbReference type="SAM" id="Phobius"/>
    </source>
</evidence>
<sequence>MGPSTALFCGKAPDTAPLGVGPATNHPAHRPARAYRRPVTDTPPPPPPRALRLPALGRMSPRDPREEGRGSSPLELLFDLVFVVAVSLASAAFHSGVTDGRVGSALTGYAMVFFAIWWAWMNFTWFASAYDCDDARYRLTTLVQMAGVLILAAGMPDAMAERDFMLVVIGYVVMRIAMVTQWLRASRADPRRRRVALTYACGITAVQALWVAWLFVPGAWQVPLFVVFAACELAVPALAERRDPTPWNPEHIADRYGSFTLIVLGETILASTNAIIVARDQVSGPGTLIVVSASALVLAGSVWWLYFDRPQHHLLDRLSMALRWGYGHYFVFGAVATISVGIGAVLDYDVGATALSHTASSALVTVPVALFMVMFWLLSLRHRHDRPLDAVLLAGAAAVGFSALLPHALPVAAVLTCVVTAAATRRARRVDAACQDGEAPS</sequence>
<keyword evidence="2" id="KW-0472">Membrane</keyword>
<proteinExistence type="predicted"/>
<reference evidence="4" key="1">
    <citation type="journal article" date="2019" name="Int. J. Syst. Evol. Microbiol.">
        <title>The Global Catalogue of Microorganisms (GCM) 10K type strain sequencing project: providing services to taxonomists for standard genome sequencing and annotation.</title>
        <authorList>
            <consortium name="The Broad Institute Genomics Platform"/>
            <consortium name="The Broad Institute Genome Sequencing Center for Infectious Disease"/>
            <person name="Wu L."/>
            <person name="Ma J."/>
        </authorList>
    </citation>
    <scope>NUCLEOTIDE SEQUENCE [LARGE SCALE GENOMIC DNA]</scope>
    <source>
        <strain evidence="4">JCM 18542</strain>
    </source>
</reference>
<feature type="transmembrane region" description="Helical" evidence="2">
    <location>
        <begin position="76"/>
        <end position="94"/>
    </location>
</feature>
<feature type="transmembrane region" description="Helical" evidence="2">
    <location>
        <begin position="390"/>
        <end position="409"/>
    </location>
</feature>
<feature type="compositionally biased region" description="Basic and acidic residues" evidence="1">
    <location>
        <begin position="60"/>
        <end position="69"/>
    </location>
</feature>
<protein>
    <submittedName>
        <fullName evidence="3">Low temperature requirement protein A</fullName>
    </submittedName>
</protein>
<gene>
    <name evidence="3" type="ORF">GCM10023353_09280</name>
</gene>
<dbReference type="PANTHER" id="PTHR36840:SF1">
    <property type="entry name" value="BLL5714 PROTEIN"/>
    <property type="match status" value="1"/>
</dbReference>
<feature type="transmembrane region" description="Helical" evidence="2">
    <location>
        <begin position="195"/>
        <end position="216"/>
    </location>
</feature>
<feature type="transmembrane region" description="Helical" evidence="2">
    <location>
        <begin position="259"/>
        <end position="278"/>
    </location>
</feature>
<dbReference type="Pfam" id="PF06772">
    <property type="entry name" value="LtrA"/>
    <property type="match status" value="1"/>
</dbReference>
<feature type="transmembrane region" description="Helical" evidence="2">
    <location>
        <begin position="326"/>
        <end position="346"/>
    </location>
</feature>
<feature type="compositionally biased region" description="Basic residues" evidence="1">
    <location>
        <begin position="27"/>
        <end position="36"/>
    </location>
</feature>
<feature type="region of interest" description="Disordered" evidence="1">
    <location>
        <begin position="1"/>
        <end position="70"/>
    </location>
</feature>
<dbReference type="Proteomes" id="UP001500839">
    <property type="component" value="Unassembled WGS sequence"/>
</dbReference>
<organism evidence="3 4">
    <name type="scientific">Tomitella cavernea</name>
    <dbReference type="NCBI Taxonomy" id="1387982"/>
    <lineage>
        <taxon>Bacteria</taxon>
        <taxon>Bacillati</taxon>
        <taxon>Actinomycetota</taxon>
        <taxon>Actinomycetes</taxon>
        <taxon>Mycobacteriales</taxon>
        <taxon>Tomitella</taxon>
    </lineage>
</organism>
<dbReference type="EMBL" id="BAABKQ010000001">
    <property type="protein sequence ID" value="GAA4807842.1"/>
    <property type="molecule type" value="Genomic_DNA"/>
</dbReference>
<feature type="transmembrane region" description="Helical" evidence="2">
    <location>
        <begin position="164"/>
        <end position="183"/>
    </location>
</feature>
<keyword evidence="4" id="KW-1185">Reference proteome</keyword>
<evidence type="ECO:0000256" key="1">
    <source>
        <dbReference type="SAM" id="MobiDB-lite"/>
    </source>
</evidence>
<evidence type="ECO:0000313" key="3">
    <source>
        <dbReference type="EMBL" id="GAA4807842.1"/>
    </source>
</evidence>
<accession>A0ABP9CBG0</accession>
<keyword evidence="2" id="KW-0812">Transmembrane</keyword>
<feature type="transmembrane region" description="Helical" evidence="2">
    <location>
        <begin position="358"/>
        <end position="378"/>
    </location>
</feature>
<evidence type="ECO:0000313" key="4">
    <source>
        <dbReference type="Proteomes" id="UP001500839"/>
    </source>
</evidence>
<feature type="transmembrane region" description="Helical" evidence="2">
    <location>
        <begin position="106"/>
        <end position="127"/>
    </location>
</feature>
<dbReference type="PANTHER" id="PTHR36840">
    <property type="entry name" value="BLL5714 PROTEIN"/>
    <property type="match status" value="1"/>
</dbReference>
<name>A0ABP9CBG0_9ACTN</name>